<accession>A0A5N5T3V3</accession>
<evidence type="ECO:0000256" key="1">
    <source>
        <dbReference type="SAM" id="MobiDB-lite"/>
    </source>
</evidence>
<protein>
    <recommendedName>
        <fullName evidence="4">DNA endonuclease RBBP8</fullName>
    </recommendedName>
</protein>
<name>A0A5N5T3V3_9CRUS</name>
<evidence type="ECO:0008006" key="4">
    <source>
        <dbReference type="Google" id="ProtNLM"/>
    </source>
</evidence>
<dbReference type="Proteomes" id="UP000326759">
    <property type="component" value="Unassembled WGS sequence"/>
</dbReference>
<feature type="region of interest" description="Disordered" evidence="1">
    <location>
        <begin position="85"/>
        <end position="123"/>
    </location>
</feature>
<gene>
    <name evidence="2" type="ORF">Anas_11859</name>
</gene>
<keyword evidence="3" id="KW-1185">Reference proteome</keyword>
<organism evidence="2 3">
    <name type="scientific">Armadillidium nasatum</name>
    <dbReference type="NCBI Taxonomy" id="96803"/>
    <lineage>
        <taxon>Eukaryota</taxon>
        <taxon>Metazoa</taxon>
        <taxon>Ecdysozoa</taxon>
        <taxon>Arthropoda</taxon>
        <taxon>Crustacea</taxon>
        <taxon>Multicrustacea</taxon>
        <taxon>Malacostraca</taxon>
        <taxon>Eumalacostraca</taxon>
        <taxon>Peracarida</taxon>
        <taxon>Isopoda</taxon>
        <taxon>Oniscidea</taxon>
        <taxon>Crinocheta</taxon>
        <taxon>Armadillidiidae</taxon>
        <taxon>Armadillidium</taxon>
    </lineage>
</organism>
<reference evidence="2 3" key="1">
    <citation type="journal article" date="2019" name="PLoS Biol.">
        <title>Sex chromosomes control vertical transmission of feminizing Wolbachia symbionts in an isopod.</title>
        <authorList>
            <person name="Becking T."/>
            <person name="Chebbi M.A."/>
            <person name="Giraud I."/>
            <person name="Moumen B."/>
            <person name="Laverre T."/>
            <person name="Caubet Y."/>
            <person name="Peccoud J."/>
            <person name="Gilbert C."/>
            <person name="Cordaux R."/>
        </authorList>
    </citation>
    <scope>NUCLEOTIDE SEQUENCE [LARGE SCALE GENOMIC DNA]</scope>
    <source>
        <strain evidence="2">ANa2</strain>
        <tissue evidence="2">Whole body excluding digestive tract and cuticle</tissue>
    </source>
</reference>
<evidence type="ECO:0000313" key="3">
    <source>
        <dbReference type="Proteomes" id="UP000326759"/>
    </source>
</evidence>
<feature type="non-terminal residue" evidence="2">
    <location>
        <position position="1"/>
    </location>
</feature>
<feature type="compositionally biased region" description="Polar residues" evidence="1">
    <location>
        <begin position="107"/>
        <end position="119"/>
    </location>
</feature>
<dbReference type="EMBL" id="SEYY01011886">
    <property type="protein sequence ID" value="KAB7501052.1"/>
    <property type="molecule type" value="Genomic_DNA"/>
</dbReference>
<proteinExistence type="predicted"/>
<sequence>IPVLSCSTSSDKGTKNITSLTKNIDSKEEKSLTPSKSKFTTDIAKNSLHVNRTLRSTSSRNSLLKSKKTFNYFWCLKESPKIKKKVNKSPVENSLRKSPRTKCQKSLKFSSPSKGNNSKVSEEEVLSDLENDLTIKDKEEDSLAKARKIKKNVFQDSFDVLPTKNSEPNYAYKGNVARKNIEKQRLDGWNCHECRDYYESKDLTEEQRKACKINVPPPK</sequence>
<evidence type="ECO:0000313" key="2">
    <source>
        <dbReference type="EMBL" id="KAB7501052.1"/>
    </source>
</evidence>
<comment type="caution">
    <text evidence="2">The sequence shown here is derived from an EMBL/GenBank/DDBJ whole genome shotgun (WGS) entry which is preliminary data.</text>
</comment>
<dbReference type="AlphaFoldDB" id="A0A5N5T3V3"/>
<dbReference type="OrthoDB" id="5801062at2759"/>